<gene>
    <name evidence="1" type="ORF">DCC35_08870</name>
</gene>
<dbReference type="EMBL" id="CP028923">
    <property type="protein sequence ID" value="QCK14844.1"/>
    <property type="molecule type" value="Genomic_DNA"/>
</dbReference>
<keyword evidence="2" id="KW-1185">Reference proteome</keyword>
<name>A0A4D7K1U4_9BACT</name>
<dbReference type="KEGG" id="fpf:DCC35_08870"/>
<organism evidence="1 2">
    <name type="scientific">Mangrovivirga cuniculi</name>
    <dbReference type="NCBI Taxonomy" id="2715131"/>
    <lineage>
        <taxon>Bacteria</taxon>
        <taxon>Pseudomonadati</taxon>
        <taxon>Bacteroidota</taxon>
        <taxon>Cytophagia</taxon>
        <taxon>Cytophagales</taxon>
        <taxon>Mangrovivirgaceae</taxon>
        <taxon>Mangrovivirga</taxon>
    </lineage>
</organism>
<reference evidence="1 2" key="1">
    <citation type="submission" date="2018-04" db="EMBL/GenBank/DDBJ databases">
        <title>Complete genome uncultured novel isolate.</title>
        <authorList>
            <person name="Merlino G."/>
        </authorList>
    </citation>
    <scope>NUCLEOTIDE SEQUENCE [LARGE SCALE GENOMIC DNA]</scope>
    <source>
        <strain evidence="2">R1DC9</strain>
    </source>
</reference>
<dbReference type="Proteomes" id="UP000298616">
    <property type="component" value="Chromosome"/>
</dbReference>
<dbReference type="RefSeq" id="WP_137090431.1">
    <property type="nucleotide sequence ID" value="NZ_CP028923.1"/>
</dbReference>
<sequence length="168" mass="19418">MLNLKIKNHFKLFFFLLIIFGLINCTDEDISKQTLEKKTLEERVFSAEILPGDISKLIKENPKELEGNLGSYLFIPIPTRKGYLKIAMNSSNEKIKILKLVEKRFAKEFADVNPMKDQTNVRMAPPEVHCTDWKPRGGANGGAIRYCYVKSFIFLTDWFEYCECGYCC</sequence>
<evidence type="ECO:0000313" key="1">
    <source>
        <dbReference type="EMBL" id="QCK14844.1"/>
    </source>
</evidence>
<evidence type="ECO:0000313" key="2">
    <source>
        <dbReference type="Proteomes" id="UP000298616"/>
    </source>
</evidence>
<proteinExistence type="predicted"/>
<dbReference type="AlphaFoldDB" id="A0A4D7K1U4"/>
<protein>
    <submittedName>
        <fullName evidence="1">Uncharacterized protein</fullName>
    </submittedName>
</protein>
<accession>A0A4D7K1U4</accession>